<name>A0A922ETN9_CARIL</name>
<feature type="domain" description="Phorbol-ester/DAG-type" evidence="6">
    <location>
        <begin position="209"/>
        <end position="259"/>
    </location>
</feature>
<dbReference type="InterPro" id="IPR004146">
    <property type="entry name" value="DC1"/>
</dbReference>
<proteinExistence type="predicted"/>
<dbReference type="PANTHER" id="PTHR46288">
    <property type="entry name" value="PHORBOL-ESTER/DAG-TYPE DOMAIN-CONTAINING PROTEIN"/>
    <property type="match status" value="1"/>
</dbReference>
<keyword evidence="1" id="KW-0479">Metal-binding</keyword>
<dbReference type="PROSITE" id="PS50081">
    <property type="entry name" value="ZF_DAG_PE_2"/>
    <property type="match status" value="4"/>
</dbReference>
<keyword evidence="5" id="KW-0175">Coiled coil</keyword>
<evidence type="ECO:0000313" key="7">
    <source>
        <dbReference type="EMBL" id="KAG6707432.1"/>
    </source>
</evidence>
<keyword evidence="4" id="KW-0862">Zinc</keyword>
<comment type="caution">
    <text evidence="7">The sequence shown here is derived from an EMBL/GenBank/DDBJ whole genome shotgun (WGS) entry which is preliminary data.</text>
</comment>
<keyword evidence="2" id="KW-0677">Repeat</keyword>
<reference evidence="7" key="1">
    <citation type="submission" date="2021-01" db="EMBL/GenBank/DDBJ databases">
        <authorList>
            <person name="Lovell J.T."/>
            <person name="Bentley N."/>
            <person name="Bhattarai G."/>
            <person name="Jenkins J.W."/>
            <person name="Sreedasyam A."/>
            <person name="Alarcon Y."/>
            <person name="Bock C."/>
            <person name="Boston L."/>
            <person name="Carlson J."/>
            <person name="Cervantes K."/>
            <person name="Clermont K."/>
            <person name="Krom N."/>
            <person name="Kubenka K."/>
            <person name="Mamidi S."/>
            <person name="Mattison C."/>
            <person name="Monteros M."/>
            <person name="Pisani C."/>
            <person name="Plott C."/>
            <person name="Rajasekar S."/>
            <person name="Rhein H.S."/>
            <person name="Rohla C."/>
            <person name="Song M."/>
            <person name="Hilaire R.S."/>
            <person name="Shu S."/>
            <person name="Wells L."/>
            <person name="Wang X."/>
            <person name="Webber J."/>
            <person name="Heerema R.J."/>
            <person name="Klein P."/>
            <person name="Conner P."/>
            <person name="Grauke L."/>
            <person name="Grimwood J."/>
            <person name="Schmutz J."/>
            <person name="Randall J.J."/>
        </authorList>
    </citation>
    <scope>NUCLEOTIDE SEQUENCE</scope>
    <source>
        <tissue evidence="7">Leaf</tissue>
    </source>
</reference>
<sequence>MDFWLDVKCANFLESTIEKTEEQFRTHFGHQHPLELLDNLPADPIFCCVCGKYPSDPTYGCLECHFFVHRSCFERSWPEEIQHFYHPCLLTLYENCIPNTFCRACRLLLPQGTAFYGCKRCNFVMDVGCTFLASTEYAGNQEQVGHFLHGHPLSLSKIEESNQIDCYLCENPCNGTAYGCGKSGCEDVYFHKSCVDETQQEILSIRHPQHPLTLLDHHLTPSRCNSCHGFIERFTHFYQCAMCNFNLHWKCNVKAATEYEGHNHPLILWENIDNYYGLKCDKFQITTTIKETEEQFRTHFGHYYPLVLLDILPTDPIFCCVCGKYPSDPTYGCLQCHFFIHGSCFERSWPKEIQHFYHPCLLTLYKDCMPTIRCGACRRHLPLGAAIYGCKPCKFFMDVGCTFLASTEYAGNQEQIGHFVHGHPLSLSKIEESNQIDCYLCKKPCNGTTYGCGRSSCKDVYFHESCLDETQQKIYNIHHPQHPLTLLDHHIISSRCNSCREFIKDFTHVYGCDKCDFNLHWKCNVKAAIEYEGHNHRLQFGTNIGNYSVLCRACSSSIECKSHVIRCLSCKDFNLHLECGPLPYRIKDKCHIDSLTLTNSLGEHEDETDDEFYCDACEKKRDPRLPTYQCQECQYVAELKCVISEVISTLAGEYGDAELRSPLGQLGRVLLINPKDAKHMIQNKEDQLLQPLPASRSLSDILDSLSEAEKKELLSSGLQIRGSEIVTGNPFDDEKILQFSDESYSHFMKFLHHGESFYEEFQLDGNIHKYYSFKLDLDDKVVYVGDHMVTRKYASIIRSLLSKHGDISVGSSTSSPELKMCFFHVLCECIYSMSNTSVVEITDDKLVKWWRSLIILQSAGFRIEFAFDRLKRVAHAHFGAYVRKLVDKTRQELDRDIEALTEKRKRIIVAESAKSSLVVECLREAEVLKQSKAGSRLL</sequence>
<feature type="domain" description="Phorbol-ester/DAG-type" evidence="6">
    <location>
        <begin position="481"/>
        <end position="531"/>
    </location>
</feature>
<dbReference type="GO" id="GO:0008270">
    <property type="term" value="F:zinc ion binding"/>
    <property type="evidence" value="ECO:0007669"/>
    <property type="project" value="UniProtKB-KW"/>
</dbReference>
<evidence type="ECO:0000256" key="1">
    <source>
        <dbReference type="ARBA" id="ARBA00022723"/>
    </source>
</evidence>
<feature type="coiled-coil region" evidence="5">
    <location>
        <begin position="883"/>
        <end position="910"/>
    </location>
</feature>
<dbReference type="EMBL" id="CM031830">
    <property type="protein sequence ID" value="KAG6707432.1"/>
    <property type="molecule type" value="Genomic_DNA"/>
</dbReference>
<evidence type="ECO:0000313" key="8">
    <source>
        <dbReference type="Proteomes" id="UP000811246"/>
    </source>
</evidence>
<feature type="domain" description="Phorbol-ester/DAG-type" evidence="6">
    <location>
        <begin position="301"/>
        <end position="360"/>
    </location>
</feature>
<dbReference type="AlphaFoldDB" id="A0A922ETN9"/>
<gene>
    <name evidence="7" type="ORF">I3842_06G031400</name>
</gene>
<protein>
    <recommendedName>
        <fullName evidence="6">Phorbol-ester/DAG-type domain-containing protein</fullName>
    </recommendedName>
</protein>
<dbReference type="PANTHER" id="PTHR46288:SF27">
    <property type="entry name" value="CYSTEINE_HISTIDINE-RICH C1 DOMAIN FAMILY PROTEIN"/>
    <property type="match status" value="1"/>
</dbReference>
<dbReference type="SMART" id="SM00249">
    <property type="entry name" value="PHD"/>
    <property type="match status" value="3"/>
</dbReference>
<evidence type="ECO:0000259" key="6">
    <source>
        <dbReference type="PROSITE" id="PS50081"/>
    </source>
</evidence>
<dbReference type="InterPro" id="IPR001965">
    <property type="entry name" value="Znf_PHD"/>
</dbReference>
<feature type="domain" description="Phorbol-ester/DAG-type" evidence="6">
    <location>
        <begin position="31"/>
        <end position="88"/>
    </location>
</feature>
<dbReference type="Proteomes" id="UP000811246">
    <property type="component" value="Chromosome 6"/>
</dbReference>
<dbReference type="InterPro" id="IPR002219">
    <property type="entry name" value="PKC_DAG/PE"/>
</dbReference>
<evidence type="ECO:0000256" key="3">
    <source>
        <dbReference type="ARBA" id="ARBA00022771"/>
    </source>
</evidence>
<evidence type="ECO:0000256" key="5">
    <source>
        <dbReference type="SAM" id="Coils"/>
    </source>
</evidence>
<keyword evidence="3" id="KW-0863">Zinc-finger</keyword>
<accession>A0A922ETN9</accession>
<organism evidence="7 8">
    <name type="scientific">Carya illinoinensis</name>
    <name type="common">Pecan</name>
    <dbReference type="NCBI Taxonomy" id="32201"/>
    <lineage>
        <taxon>Eukaryota</taxon>
        <taxon>Viridiplantae</taxon>
        <taxon>Streptophyta</taxon>
        <taxon>Embryophyta</taxon>
        <taxon>Tracheophyta</taxon>
        <taxon>Spermatophyta</taxon>
        <taxon>Magnoliopsida</taxon>
        <taxon>eudicotyledons</taxon>
        <taxon>Gunneridae</taxon>
        <taxon>Pentapetalae</taxon>
        <taxon>rosids</taxon>
        <taxon>fabids</taxon>
        <taxon>Fagales</taxon>
        <taxon>Juglandaceae</taxon>
        <taxon>Carya</taxon>
    </lineage>
</organism>
<evidence type="ECO:0000256" key="4">
    <source>
        <dbReference type="ARBA" id="ARBA00022833"/>
    </source>
</evidence>
<dbReference type="Pfam" id="PF03107">
    <property type="entry name" value="C1_2"/>
    <property type="match status" value="4"/>
</dbReference>
<evidence type="ECO:0000256" key="2">
    <source>
        <dbReference type="ARBA" id="ARBA00022737"/>
    </source>
</evidence>